<sequence length="173" mass="19738">MDKNQFLNSLKDSAGNIERVEELEKELENENNNETAEQKKERLFQRGLVAFFAELTLRNRDRELENQLKLNNKTGAILIVGLAKCGKTTILKTIKENNGGHLIINNLNNEKPDSFSSAGIDAVFFLIDIYNTSDSFNTRSFQYLIEGDEVNIHLLRNARDYSVRLLNLLGLSF</sequence>
<keyword evidence="3" id="KW-1185">Reference proteome</keyword>
<accession>A0A814X3V2</accession>
<dbReference type="Gene3D" id="3.40.50.300">
    <property type="entry name" value="P-loop containing nucleotide triphosphate hydrolases"/>
    <property type="match status" value="1"/>
</dbReference>
<keyword evidence="1" id="KW-0175">Coiled coil</keyword>
<dbReference type="AlphaFoldDB" id="A0A814X3V2"/>
<dbReference type="Proteomes" id="UP000663832">
    <property type="component" value="Unassembled WGS sequence"/>
</dbReference>
<evidence type="ECO:0000313" key="3">
    <source>
        <dbReference type="Proteomes" id="UP000663832"/>
    </source>
</evidence>
<feature type="coiled-coil region" evidence="1">
    <location>
        <begin position="10"/>
        <end position="40"/>
    </location>
</feature>
<dbReference type="SUPFAM" id="SSF52540">
    <property type="entry name" value="P-loop containing nucleoside triphosphate hydrolases"/>
    <property type="match status" value="1"/>
</dbReference>
<protein>
    <submittedName>
        <fullName evidence="2">Uncharacterized protein</fullName>
    </submittedName>
</protein>
<dbReference type="InterPro" id="IPR027417">
    <property type="entry name" value="P-loop_NTPase"/>
</dbReference>
<proteinExistence type="predicted"/>
<comment type="caution">
    <text evidence="2">The sequence shown here is derived from an EMBL/GenBank/DDBJ whole genome shotgun (WGS) entry which is preliminary data.</text>
</comment>
<name>A0A814X3V2_9BILA</name>
<gene>
    <name evidence="2" type="ORF">QVE165_LOCUS26299</name>
</gene>
<organism evidence="2 3">
    <name type="scientific">Adineta steineri</name>
    <dbReference type="NCBI Taxonomy" id="433720"/>
    <lineage>
        <taxon>Eukaryota</taxon>
        <taxon>Metazoa</taxon>
        <taxon>Spiralia</taxon>
        <taxon>Gnathifera</taxon>
        <taxon>Rotifera</taxon>
        <taxon>Eurotatoria</taxon>
        <taxon>Bdelloidea</taxon>
        <taxon>Adinetida</taxon>
        <taxon>Adinetidae</taxon>
        <taxon>Adineta</taxon>
    </lineage>
</organism>
<evidence type="ECO:0000256" key="1">
    <source>
        <dbReference type="SAM" id="Coils"/>
    </source>
</evidence>
<evidence type="ECO:0000313" key="2">
    <source>
        <dbReference type="EMBL" id="CAF1209824.1"/>
    </source>
</evidence>
<reference evidence="2" key="1">
    <citation type="submission" date="2021-02" db="EMBL/GenBank/DDBJ databases">
        <authorList>
            <person name="Nowell W R."/>
        </authorList>
    </citation>
    <scope>NUCLEOTIDE SEQUENCE</scope>
</reference>
<dbReference type="EMBL" id="CAJNOM010000194">
    <property type="protein sequence ID" value="CAF1209824.1"/>
    <property type="molecule type" value="Genomic_DNA"/>
</dbReference>